<evidence type="ECO:0000313" key="3">
    <source>
        <dbReference type="EMBL" id="AUN29337.1"/>
    </source>
</evidence>
<name>A0A2K9N8B4_9PROT</name>
<dbReference type="InterPro" id="IPR046217">
    <property type="entry name" value="DUF6250"/>
</dbReference>
<dbReference type="PROSITE" id="PS51318">
    <property type="entry name" value="TAT"/>
    <property type="match status" value="1"/>
</dbReference>
<dbReference type="Pfam" id="PF19763">
    <property type="entry name" value="DUF6250"/>
    <property type="match status" value="1"/>
</dbReference>
<evidence type="ECO:0000256" key="1">
    <source>
        <dbReference type="SAM" id="SignalP"/>
    </source>
</evidence>
<dbReference type="AlphaFoldDB" id="A0A2K9N8B4"/>
<dbReference type="EMBL" id="CP025611">
    <property type="protein sequence ID" value="AUN29337.1"/>
    <property type="molecule type" value="Genomic_DNA"/>
</dbReference>
<dbReference type="RefSeq" id="WP_102111075.1">
    <property type="nucleotide sequence ID" value="NZ_BMGN01000004.1"/>
</dbReference>
<protein>
    <submittedName>
        <fullName evidence="3">Tat pathway signal sequence domain protein</fullName>
    </submittedName>
</protein>
<dbReference type="Gene3D" id="2.60.120.200">
    <property type="match status" value="1"/>
</dbReference>
<feature type="chain" id="PRO_5014927579" evidence="1">
    <location>
        <begin position="24"/>
        <end position="239"/>
    </location>
</feature>
<keyword evidence="1" id="KW-0732">Signal</keyword>
<dbReference type="Proteomes" id="UP000234752">
    <property type="component" value="Chromosome eg_1"/>
</dbReference>
<sequence>MKIHRRTFLASAAALSAVGPAVAASLGLSLGELLHADDFRDGLGQWLLQAHRPGRVTAADGVLEIDVPAGTSLWFKPRLSGPIAIRYEALMVAEGGTNDRLSDLNAFWMANDPAAPGGDALAKVRTGRFEDYDDLVLYYVGQGGNSNSTTRFRRYTGRAGDRPLLPENDRRLPADMLVGNVWQTVTLAAVGSRIRYWRDDRLLFDFEDPAPLTSGHFALRTTQSHLRVRNFRVYRAGYI</sequence>
<accession>A0A2K9N8B4</accession>
<evidence type="ECO:0000313" key="4">
    <source>
        <dbReference type="Proteomes" id="UP000234752"/>
    </source>
</evidence>
<reference evidence="3 4" key="1">
    <citation type="submission" date="2017-12" db="EMBL/GenBank/DDBJ databases">
        <title>Genomes of bacteria within cyanobacterial aggregates.</title>
        <authorList>
            <person name="Cai H."/>
        </authorList>
    </citation>
    <scope>NUCLEOTIDE SEQUENCE [LARGE SCALE GENOMIC DNA]</scope>
    <source>
        <strain evidence="3 4">TH16</strain>
    </source>
</reference>
<dbReference type="OrthoDB" id="262615at2"/>
<keyword evidence="4" id="KW-1185">Reference proteome</keyword>
<organism evidence="3 4">
    <name type="scientific">Niveispirillum cyanobacteriorum</name>
    <dbReference type="NCBI Taxonomy" id="1612173"/>
    <lineage>
        <taxon>Bacteria</taxon>
        <taxon>Pseudomonadati</taxon>
        <taxon>Pseudomonadota</taxon>
        <taxon>Alphaproteobacteria</taxon>
        <taxon>Rhodospirillales</taxon>
        <taxon>Azospirillaceae</taxon>
        <taxon>Niveispirillum</taxon>
    </lineage>
</organism>
<feature type="domain" description="DUF6250" evidence="2">
    <location>
        <begin position="65"/>
        <end position="231"/>
    </location>
</feature>
<dbReference type="InterPro" id="IPR006311">
    <property type="entry name" value="TAT_signal"/>
</dbReference>
<feature type="signal peptide" evidence="1">
    <location>
        <begin position="1"/>
        <end position="23"/>
    </location>
</feature>
<evidence type="ECO:0000259" key="2">
    <source>
        <dbReference type="Pfam" id="PF19763"/>
    </source>
</evidence>
<gene>
    <name evidence="3" type="ORF">C0V82_03080</name>
</gene>
<dbReference type="KEGG" id="ncb:C0V82_03080"/>
<proteinExistence type="predicted"/>